<feature type="transmembrane region" description="Helical" evidence="5">
    <location>
        <begin position="201"/>
        <end position="222"/>
    </location>
</feature>
<feature type="transmembrane region" description="Helical" evidence="5">
    <location>
        <begin position="58"/>
        <end position="78"/>
    </location>
</feature>
<gene>
    <name evidence="7" type="ORF">G4D61_00600</name>
    <name evidence="6" type="ORF">NG54_01500</name>
</gene>
<dbReference type="EMBL" id="JRUN01000002">
    <property type="protein sequence ID" value="KHD86758.1"/>
    <property type="molecule type" value="Genomic_DNA"/>
</dbReference>
<dbReference type="Pfam" id="PF04172">
    <property type="entry name" value="LrgB"/>
    <property type="match status" value="1"/>
</dbReference>
<keyword evidence="4 5" id="KW-0472">Membrane</keyword>
<protein>
    <submittedName>
        <fullName evidence="6 7">LrgB</fullName>
    </submittedName>
</protein>
<reference evidence="7" key="2">
    <citation type="submission" date="2020-02" db="EMBL/GenBank/DDBJ databases">
        <authorList>
            <person name="Feng H."/>
        </authorList>
    </citation>
    <scope>NUCLEOTIDE SEQUENCE [LARGE SCALE GENOMIC DNA]</scope>
    <source>
        <strain evidence="7">Gsoil 114</strain>
    </source>
</reference>
<evidence type="ECO:0000256" key="5">
    <source>
        <dbReference type="SAM" id="Phobius"/>
    </source>
</evidence>
<evidence type="ECO:0000256" key="3">
    <source>
        <dbReference type="ARBA" id="ARBA00022989"/>
    </source>
</evidence>
<evidence type="ECO:0000313" key="7">
    <source>
        <dbReference type="EMBL" id="NEY18466.1"/>
    </source>
</evidence>
<dbReference type="PANTHER" id="PTHR30249">
    <property type="entry name" value="PUTATIVE SEROTONIN TRANSPORTER"/>
    <property type="match status" value="1"/>
</dbReference>
<dbReference type="GO" id="GO:0016020">
    <property type="term" value="C:membrane"/>
    <property type="evidence" value="ECO:0007669"/>
    <property type="project" value="UniProtKB-SubCell"/>
</dbReference>
<proteinExistence type="predicted"/>
<reference evidence="6 8" key="1">
    <citation type="submission" date="2014-10" db="EMBL/GenBank/DDBJ databases">
        <title>Draft genome of phytase producing Bacillus ginsengihumi strain M2.11.</title>
        <authorList>
            <person name="Toymentseva A."/>
            <person name="Boulygina E.A."/>
            <person name="Kazakov S.V."/>
            <person name="Kayumov I."/>
            <person name="Suleimanova A.D."/>
            <person name="Mardanova A.M."/>
            <person name="Maria S.N."/>
            <person name="Sergey M.Y."/>
            <person name="Sharipova M.R."/>
        </authorList>
    </citation>
    <scope>NUCLEOTIDE SEQUENCE [LARGE SCALE GENOMIC DNA]</scope>
    <source>
        <strain evidence="6 8">M2.11</strain>
    </source>
</reference>
<keyword evidence="9" id="KW-1185">Reference proteome</keyword>
<dbReference type="AlphaFoldDB" id="A0A0A6VH52"/>
<comment type="caution">
    <text evidence="6">The sequence shown here is derived from an EMBL/GenBank/DDBJ whole genome shotgun (WGS) entry which is preliminary data.</text>
</comment>
<evidence type="ECO:0000313" key="8">
    <source>
        <dbReference type="Proteomes" id="UP000030588"/>
    </source>
</evidence>
<name>A0A0A6VH52_9BACI</name>
<reference evidence="7 9" key="3">
    <citation type="submission" date="2020-03" db="EMBL/GenBank/DDBJ databases">
        <title>Bacillus aquiflavi sp. nov., isolated from yellow water of strong flavor Chinese baijiu in Yibin region of China.</title>
        <authorList>
            <person name="Xie J."/>
        </authorList>
    </citation>
    <scope>NUCLEOTIDE SEQUENCE [LARGE SCALE GENOMIC DNA]</scope>
    <source>
        <strain evidence="7 9">Gsoil 114</strain>
    </source>
</reference>
<feature type="transmembrane region" description="Helical" evidence="5">
    <location>
        <begin position="29"/>
        <end position="46"/>
    </location>
</feature>
<dbReference type="PANTHER" id="PTHR30249:SF3">
    <property type="entry name" value="MUREIN HYDROLASE EXPORT REGULATOR"/>
    <property type="match status" value="1"/>
</dbReference>
<evidence type="ECO:0000313" key="9">
    <source>
        <dbReference type="Proteomes" id="UP000476934"/>
    </source>
</evidence>
<evidence type="ECO:0000256" key="2">
    <source>
        <dbReference type="ARBA" id="ARBA00022692"/>
    </source>
</evidence>
<organism evidence="6 8">
    <name type="scientific">Heyndrickxia ginsengihumi</name>
    <dbReference type="NCBI Taxonomy" id="363870"/>
    <lineage>
        <taxon>Bacteria</taxon>
        <taxon>Bacillati</taxon>
        <taxon>Bacillota</taxon>
        <taxon>Bacilli</taxon>
        <taxon>Bacillales</taxon>
        <taxon>Bacillaceae</taxon>
        <taxon>Heyndrickxia</taxon>
    </lineage>
</organism>
<dbReference type="InterPro" id="IPR007300">
    <property type="entry name" value="CidB/LrgB"/>
</dbReference>
<dbReference type="RefSeq" id="WP_035352703.1">
    <property type="nucleotide sequence ID" value="NZ_JAAIWK010000001.1"/>
</dbReference>
<accession>A0A0A6VH52</accession>
<keyword evidence="2 5" id="KW-0812">Transmembrane</keyword>
<dbReference type="Proteomes" id="UP000476934">
    <property type="component" value="Unassembled WGS sequence"/>
</dbReference>
<keyword evidence="3 5" id="KW-1133">Transmembrane helix</keyword>
<feature type="transmembrane region" description="Helical" evidence="5">
    <location>
        <begin position="145"/>
        <end position="165"/>
    </location>
</feature>
<evidence type="ECO:0000313" key="6">
    <source>
        <dbReference type="EMBL" id="KHD86758.1"/>
    </source>
</evidence>
<dbReference type="Proteomes" id="UP000030588">
    <property type="component" value="Unassembled WGS sequence"/>
</dbReference>
<comment type="subcellular location">
    <subcellularLocation>
        <location evidence="1">Membrane</location>
        <topology evidence="1">Multi-pass membrane protein</topology>
    </subcellularLocation>
</comment>
<dbReference type="EMBL" id="JAAIWK010000001">
    <property type="protein sequence ID" value="NEY18466.1"/>
    <property type="molecule type" value="Genomic_DNA"/>
</dbReference>
<dbReference type="OrthoDB" id="9811701at2"/>
<evidence type="ECO:0000256" key="1">
    <source>
        <dbReference type="ARBA" id="ARBA00004141"/>
    </source>
</evidence>
<dbReference type="STRING" id="363870.NG54_01500"/>
<feature type="transmembrane region" description="Helical" evidence="5">
    <location>
        <begin position="90"/>
        <end position="114"/>
    </location>
</feature>
<sequence>MTIKLLCLLLTIASYYTFKKLYRKYKLVFVSPLVVTPIILAVFLLLKDIPYKDYQSSTTLLSELLQPAIAAFAIPLYKHFHVIKKNALEILIGIGIGLLMSIFVSSSIATLFHFDKSLLRSIIPFTITTPIAMGVSQQIGGVPTITAVFVIINAVIGSALAPFIIKSLRIKNEVAHGILLGTSANGDGTSKAFELSSKSGAISSVSMIIIAIISMFVTPWMVSHLIH</sequence>
<evidence type="ECO:0000256" key="4">
    <source>
        <dbReference type="ARBA" id="ARBA00023136"/>
    </source>
</evidence>